<reference evidence="1 2" key="1">
    <citation type="submission" date="2019-03" db="EMBL/GenBank/DDBJ databases">
        <title>Genomics of glacier-inhabiting Cryobacterium strains.</title>
        <authorList>
            <person name="Liu Q."/>
            <person name="Xin Y.-H."/>
        </authorList>
    </citation>
    <scope>NUCLEOTIDE SEQUENCE [LARGE SCALE GENOMIC DNA]</scope>
    <source>
        <strain evidence="1 2">CGMCC 1.4292</strain>
    </source>
</reference>
<dbReference type="InterPro" id="IPR050275">
    <property type="entry name" value="PGM_Phosphatase"/>
</dbReference>
<accession>A0A4Y8KRU7</accession>
<evidence type="ECO:0000313" key="2">
    <source>
        <dbReference type="Proteomes" id="UP000298218"/>
    </source>
</evidence>
<dbReference type="RefSeq" id="WP_134171735.1">
    <property type="nucleotide sequence ID" value="NZ_SODI01000001.1"/>
</dbReference>
<dbReference type="InterPro" id="IPR029033">
    <property type="entry name" value="His_PPase_superfam"/>
</dbReference>
<sequence length="220" mass="22847">MRLLLIRHGQTPSNVLGLLDTAHPGPGLTAVGTAQAAAVPGSLRVHSTEAIFASTLIRTQLTAAPLAAARDLPVQVLPGLHEIEAGALEGLSDRDSVRKYMETVFAWVHGDLSAAMPGAANGQVFLDRFDADIAHIAATTQTAVVFSHGASIRLWTAMRAINVPPMFTAHNDLDNTGIAELTGSPEDGWTLQSYAGQPFGGSGLADPAASDPMGHAVDSV</sequence>
<keyword evidence="2" id="KW-1185">Reference proteome</keyword>
<gene>
    <name evidence="1" type="ORF">E3T53_00265</name>
</gene>
<dbReference type="Proteomes" id="UP000298218">
    <property type="component" value="Unassembled WGS sequence"/>
</dbReference>
<dbReference type="InterPro" id="IPR001345">
    <property type="entry name" value="PG/BPGM_mutase_AS"/>
</dbReference>
<dbReference type="SMART" id="SM00855">
    <property type="entry name" value="PGAM"/>
    <property type="match status" value="1"/>
</dbReference>
<dbReference type="PANTHER" id="PTHR48100:SF58">
    <property type="entry name" value="PE-PGRS FAMILY PROTEIN PE_PGRS11"/>
    <property type="match status" value="1"/>
</dbReference>
<dbReference type="GO" id="GO:0016791">
    <property type="term" value="F:phosphatase activity"/>
    <property type="evidence" value="ECO:0007669"/>
    <property type="project" value="TreeGrafter"/>
</dbReference>
<comment type="caution">
    <text evidence="1">The sequence shown here is derived from an EMBL/GenBank/DDBJ whole genome shotgun (WGS) entry which is preliminary data.</text>
</comment>
<proteinExistence type="predicted"/>
<dbReference type="Pfam" id="PF00300">
    <property type="entry name" value="His_Phos_1"/>
    <property type="match status" value="1"/>
</dbReference>
<dbReference type="SUPFAM" id="SSF53254">
    <property type="entry name" value="Phosphoglycerate mutase-like"/>
    <property type="match status" value="1"/>
</dbReference>
<dbReference type="EMBL" id="SOHQ01000001">
    <property type="protein sequence ID" value="TFD82350.1"/>
    <property type="molecule type" value="Genomic_DNA"/>
</dbReference>
<dbReference type="PROSITE" id="PS00175">
    <property type="entry name" value="PG_MUTASE"/>
    <property type="match status" value="1"/>
</dbReference>
<dbReference type="AlphaFoldDB" id="A0A4Y8KRU7"/>
<name>A0A4Y8KRU7_9MICO</name>
<dbReference type="PANTHER" id="PTHR48100">
    <property type="entry name" value="BROAD-SPECIFICITY PHOSPHATASE YOR283W-RELATED"/>
    <property type="match status" value="1"/>
</dbReference>
<dbReference type="InterPro" id="IPR013078">
    <property type="entry name" value="His_Pase_superF_clade-1"/>
</dbReference>
<dbReference type="OrthoDB" id="9793115at2"/>
<dbReference type="GO" id="GO:0005737">
    <property type="term" value="C:cytoplasm"/>
    <property type="evidence" value="ECO:0007669"/>
    <property type="project" value="TreeGrafter"/>
</dbReference>
<protein>
    <submittedName>
        <fullName evidence="1">Histidine phosphatase family protein</fullName>
    </submittedName>
</protein>
<dbReference type="Gene3D" id="3.40.50.1240">
    <property type="entry name" value="Phosphoglycerate mutase-like"/>
    <property type="match status" value="1"/>
</dbReference>
<organism evidence="1 2">
    <name type="scientific">Cryobacterium psychrophilum</name>
    <dbReference type="NCBI Taxonomy" id="41988"/>
    <lineage>
        <taxon>Bacteria</taxon>
        <taxon>Bacillati</taxon>
        <taxon>Actinomycetota</taxon>
        <taxon>Actinomycetes</taxon>
        <taxon>Micrococcales</taxon>
        <taxon>Microbacteriaceae</taxon>
        <taxon>Cryobacterium</taxon>
    </lineage>
</organism>
<evidence type="ECO:0000313" key="1">
    <source>
        <dbReference type="EMBL" id="TFD82350.1"/>
    </source>
</evidence>
<dbReference type="CDD" id="cd07067">
    <property type="entry name" value="HP_PGM_like"/>
    <property type="match status" value="1"/>
</dbReference>